<name>A0A225D7S5_9BACT</name>
<gene>
    <name evidence="4" type="ORF">FRUB_10569</name>
</gene>
<keyword evidence="2" id="KW-0472">Membrane</keyword>
<reference evidence="5" key="1">
    <citation type="submission" date="2017-06" db="EMBL/GenBank/DDBJ databases">
        <title>Genome analysis of Fimbriiglobus ruber SP5, the first member of the order Planctomycetales with confirmed chitinolytic capability.</title>
        <authorList>
            <person name="Ravin N.V."/>
            <person name="Rakitin A.L."/>
            <person name="Ivanova A.A."/>
            <person name="Beletsky A.V."/>
            <person name="Kulichevskaya I.S."/>
            <person name="Mardanov A.V."/>
            <person name="Dedysh S.N."/>
        </authorList>
    </citation>
    <scope>NUCLEOTIDE SEQUENCE [LARGE SCALE GENOMIC DNA]</scope>
    <source>
        <strain evidence="5">SP5</strain>
    </source>
</reference>
<protein>
    <submittedName>
        <fullName evidence="4">Cobalt-zinc-cadmium resistance protein CzcA / Cation efflux system protein CusA</fullName>
    </submittedName>
</protein>
<evidence type="ECO:0000256" key="2">
    <source>
        <dbReference type="SAM" id="Phobius"/>
    </source>
</evidence>
<feature type="transmembrane region" description="Helical" evidence="2">
    <location>
        <begin position="465"/>
        <end position="492"/>
    </location>
</feature>
<dbReference type="PANTHER" id="PTHR32063:SF8">
    <property type="entry name" value="CATION EFFLUX PROTEIN"/>
    <property type="match status" value="1"/>
</dbReference>
<dbReference type="RefSeq" id="WP_088260852.1">
    <property type="nucleotide sequence ID" value="NZ_NIDE01000020.1"/>
</dbReference>
<evidence type="ECO:0000313" key="5">
    <source>
        <dbReference type="Proteomes" id="UP000214646"/>
    </source>
</evidence>
<dbReference type="Gene3D" id="3.30.70.1430">
    <property type="entry name" value="Multidrug efflux transporter AcrB pore domain"/>
    <property type="match status" value="2"/>
</dbReference>
<dbReference type="EMBL" id="NIDE01000020">
    <property type="protein sequence ID" value="OWK34598.1"/>
    <property type="molecule type" value="Genomic_DNA"/>
</dbReference>
<feature type="transmembrane region" description="Helical" evidence="2">
    <location>
        <begin position="12"/>
        <end position="33"/>
    </location>
</feature>
<keyword evidence="3" id="KW-0732">Signal</keyword>
<dbReference type="Gene3D" id="1.20.1640.10">
    <property type="entry name" value="Multidrug efflux transporter AcrB transmembrane domain"/>
    <property type="match status" value="2"/>
</dbReference>
<dbReference type="InterPro" id="IPR001036">
    <property type="entry name" value="Acrflvin-R"/>
</dbReference>
<feature type="transmembrane region" description="Helical" evidence="2">
    <location>
        <begin position="952"/>
        <end position="975"/>
    </location>
</feature>
<feature type="transmembrane region" description="Helical" evidence="2">
    <location>
        <begin position="434"/>
        <end position="453"/>
    </location>
</feature>
<feature type="chain" id="PRO_5012149442" evidence="3">
    <location>
        <begin position="21"/>
        <end position="1091"/>
    </location>
</feature>
<feature type="transmembrane region" description="Helical" evidence="2">
    <location>
        <begin position="924"/>
        <end position="946"/>
    </location>
</feature>
<feature type="transmembrane region" description="Helical" evidence="2">
    <location>
        <begin position="529"/>
        <end position="547"/>
    </location>
</feature>
<feature type="transmembrane region" description="Helical" evidence="2">
    <location>
        <begin position="1036"/>
        <end position="1056"/>
    </location>
</feature>
<proteinExistence type="predicted"/>
<dbReference type="PANTHER" id="PTHR32063">
    <property type="match status" value="1"/>
</dbReference>
<feature type="transmembrane region" description="Helical" evidence="2">
    <location>
        <begin position="328"/>
        <end position="355"/>
    </location>
</feature>
<accession>A0A225D7S5</accession>
<dbReference type="Proteomes" id="UP000214646">
    <property type="component" value="Unassembled WGS sequence"/>
</dbReference>
<feature type="transmembrane region" description="Helical" evidence="2">
    <location>
        <begin position="896"/>
        <end position="917"/>
    </location>
</feature>
<feature type="transmembrane region" description="Helical" evidence="2">
    <location>
        <begin position="361"/>
        <end position="381"/>
    </location>
</feature>
<dbReference type="Gene3D" id="3.30.70.1320">
    <property type="entry name" value="Multidrug efflux transporter AcrB pore domain like"/>
    <property type="match status" value="1"/>
</dbReference>
<dbReference type="Gene3D" id="3.30.2090.10">
    <property type="entry name" value="Multidrug efflux transporter AcrB TolC docking domain, DN and DC subdomains"/>
    <property type="match status" value="2"/>
</dbReference>
<dbReference type="Gene3D" id="3.30.70.1440">
    <property type="entry name" value="Multidrug efflux transporter AcrB pore domain"/>
    <property type="match status" value="1"/>
</dbReference>
<dbReference type="GO" id="GO:0042910">
    <property type="term" value="F:xenobiotic transmembrane transporter activity"/>
    <property type="evidence" value="ECO:0007669"/>
    <property type="project" value="TreeGrafter"/>
</dbReference>
<keyword evidence="5" id="KW-1185">Reference proteome</keyword>
<keyword evidence="2" id="KW-0812">Transmembrane</keyword>
<evidence type="ECO:0000256" key="3">
    <source>
        <dbReference type="SAM" id="SignalP"/>
    </source>
</evidence>
<dbReference type="SUPFAM" id="SSF82693">
    <property type="entry name" value="Multidrug efflux transporter AcrB pore domain, PN1, PN2, PC1 and PC2 subdomains"/>
    <property type="match status" value="2"/>
</dbReference>
<sequence>MNSSLNPIVFALRHPVTVMAAVAALAVTSALATRRMPVDVFPKLELPIVYIAQPYGGMDPAQMESQLTSYYEGHSLYIAGIHHVESKTIQGMAIIKLFFHPGTDMGQAMAETVGYVNRARAFMPPGTVPPFIVRLDGGSAPVGYLVLESDTERSPGELQDLAILRVRPIFGSLRGVSSPPPVGGNLRTINVNVDPDRLKAYKLTLDDLTSAVAAGNTIIPSGNVRIGDQAPMVPLDGTVAKWQEVGDIPLKPGGSIYVRDVAQVEDGSDIATGYAVVNGKRTVYLTVTKRADASTLDVVNLLKANLPRMQEALPEGVKLRFEFDQSPYVTNAMFGVASEGALGAIFTGLMVLIFLRDWRSVIVVVLNIPLALMGALIALAATGQTVNLMTLGGLALSVGVLVDEATVEVENIHTQMERTDSVAVAVRRGNSETAVPRLLAMLCILAVFVPVFFMQGSARNLFAPLALAVSFAMITSYVLSSTFVPVVSVWLLRKAHVGGGDGHGHHGGFFDQITAVYGRLVGFTVRNRLAVIVAYIAATGTILAVGAPQVGREIFPIVDSGQFQLRIKAPTGTRIERTDELAREAIRRIEEAVGPGNLETSVGYVGVAPSSYPINAVYLWTGGPEEAVLRVALKKDSGVRIEDLKSQLRRDLPGQLKEWLAAKTTADGTPADESARRVENLRLSFEPADIVNEVMSFGSPTPVEVAVYGPNIADNKAHAAKVRAELEKITAIRDLQYGQAQDYPTIAVKLDRAKVGQSGVTVADVGKSFVEATSSSRFVVPMYWTETATGFGYLVQVQVPPRRMDSAREVGLIAVRPAEKGQLLLQDVAALIKEETTPAQYDRLNLRRMISLTGNVEGSDLGRVASAIDEAVKRAGTPPRGVRVDVRGQVEPMREIFSGLAFGLVFSVVSILILLTAYFQSPKLAGVAVAAVPAVLSGVVLALLATGTTLNIQSFMGAVMAVGVAVANAILLVTFAESQRKGLPEGPNRAADAATDGGVRRLRPILMTSLAMLAGMIPMALGLGEGGDQTAPLGRAVIGGVLASTLATLLILPAVFTMARSRDGVASASLDPEDPDSSHYRPDEMAAQAGH</sequence>
<dbReference type="OrthoDB" id="9757876at2"/>
<keyword evidence="2" id="KW-1133">Transmembrane helix</keyword>
<dbReference type="PRINTS" id="PR00702">
    <property type="entry name" value="ACRIFLAVINRP"/>
</dbReference>
<evidence type="ECO:0000256" key="1">
    <source>
        <dbReference type="SAM" id="MobiDB-lite"/>
    </source>
</evidence>
<feature type="signal peptide" evidence="3">
    <location>
        <begin position="1"/>
        <end position="20"/>
    </location>
</feature>
<dbReference type="InterPro" id="IPR027463">
    <property type="entry name" value="AcrB_DN_DC_subdom"/>
</dbReference>
<dbReference type="AlphaFoldDB" id="A0A225D7S5"/>
<feature type="region of interest" description="Disordered" evidence="1">
    <location>
        <begin position="1066"/>
        <end position="1091"/>
    </location>
</feature>
<dbReference type="GO" id="GO:0005886">
    <property type="term" value="C:plasma membrane"/>
    <property type="evidence" value="ECO:0007669"/>
    <property type="project" value="TreeGrafter"/>
</dbReference>
<organism evidence="4 5">
    <name type="scientific">Fimbriiglobus ruber</name>
    <dbReference type="NCBI Taxonomy" id="1908690"/>
    <lineage>
        <taxon>Bacteria</taxon>
        <taxon>Pseudomonadati</taxon>
        <taxon>Planctomycetota</taxon>
        <taxon>Planctomycetia</taxon>
        <taxon>Gemmatales</taxon>
        <taxon>Gemmataceae</taxon>
        <taxon>Fimbriiglobus</taxon>
    </lineage>
</organism>
<evidence type="ECO:0000313" key="4">
    <source>
        <dbReference type="EMBL" id="OWK34598.1"/>
    </source>
</evidence>
<dbReference type="SUPFAM" id="SSF82714">
    <property type="entry name" value="Multidrug efflux transporter AcrB TolC docking domain, DN and DC subdomains"/>
    <property type="match status" value="1"/>
</dbReference>
<dbReference type="Pfam" id="PF00873">
    <property type="entry name" value="ACR_tran"/>
    <property type="match status" value="2"/>
</dbReference>
<feature type="transmembrane region" description="Helical" evidence="2">
    <location>
        <begin position="1005"/>
        <end position="1024"/>
    </location>
</feature>
<comment type="caution">
    <text evidence="4">The sequence shown here is derived from an EMBL/GenBank/DDBJ whole genome shotgun (WGS) entry which is preliminary data.</text>
</comment>
<dbReference type="SUPFAM" id="SSF82866">
    <property type="entry name" value="Multidrug efflux transporter AcrB transmembrane domain"/>
    <property type="match status" value="2"/>
</dbReference>